<keyword evidence="1" id="KW-0614">Plasmid</keyword>
<evidence type="ECO:0000313" key="1">
    <source>
        <dbReference type="EMBL" id="AVR65152.1"/>
    </source>
</evidence>
<dbReference type="GO" id="GO:0016853">
    <property type="term" value="F:isomerase activity"/>
    <property type="evidence" value="ECO:0007669"/>
    <property type="project" value="UniProtKB-KW"/>
</dbReference>
<dbReference type="AlphaFoldDB" id="A0A2R4AK63"/>
<proteinExistence type="predicted"/>
<keyword evidence="1" id="KW-0413">Isomerase</keyword>
<protein>
    <submittedName>
        <fullName evidence="1">Mannose-6-phosphate isomerase</fullName>
    </submittedName>
</protein>
<organism evidence="1">
    <name type="scientific">Citrobacter freundii</name>
    <dbReference type="NCBI Taxonomy" id="546"/>
    <lineage>
        <taxon>Bacteria</taxon>
        <taxon>Pseudomonadati</taxon>
        <taxon>Pseudomonadota</taxon>
        <taxon>Gammaproteobacteria</taxon>
        <taxon>Enterobacterales</taxon>
        <taxon>Enterobacteriaceae</taxon>
        <taxon>Citrobacter</taxon>
        <taxon>Citrobacter freundii complex</taxon>
    </lineage>
</organism>
<sequence>MWLMKTLLTSGCTNQRGAGHVILNINQHGYGTYTTMAKKNIHQEEIVFAKKQLVLLATLKGKVSELILKWEGNIGAETPDLNRHGFNRHLRVI</sequence>
<geneLocation type="plasmid" evidence="1">
    <name>pTEM-2262</name>
</geneLocation>
<accession>A0A2R4AK63</accession>
<dbReference type="EMBL" id="MG387191">
    <property type="protein sequence ID" value="AVR65152.1"/>
    <property type="molecule type" value="Genomic_DNA"/>
</dbReference>
<name>A0A2R4AK63_CITFR</name>
<reference evidence="1" key="1">
    <citation type="submission" date="2018-10" db="EMBL/GenBank/DDBJ databases">
        <title>Complete Sequence of plasmid pTEM-2262.</title>
        <authorList>
            <person name="Li M."/>
            <person name="Li F."/>
            <person name="Pei G."/>
            <person name="Tong Y."/>
        </authorList>
    </citation>
    <scope>NUCLEOTIDE SEQUENCE</scope>
    <source>
        <strain evidence="1">2262</strain>
        <plasmid evidence="1">pTEM-2262</plasmid>
    </source>
</reference>